<dbReference type="Proteomes" id="UP001500460">
    <property type="component" value="Unassembled WGS sequence"/>
</dbReference>
<accession>A0ABP5WDP9</accession>
<proteinExistence type="predicted"/>
<sequence length="170" mass="18012">MPSVIGLLEKRERAAAQRVEVLRVEADRVLAALRDAELDWERFVVSRETVVEVLAGPDGAGKADESTPGNPEPSPSPSPGTVPGSVVPAWSEGLTVSVLSPEYQRIMAHLAAAPAALSCKELAAGLGVELVAVKLEEVRSKANRLVRRGWLVKEPSGRFALAQDLRSGGS</sequence>
<evidence type="ECO:0008006" key="4">
    <source>
        <dbReference type="Google" id="ProtNLM"/>
    </source>
</evidence>
<comment type="caution">
    <text evidence="2">The sequence shown here is derived from an EMBL/GenBank/DDBJ whole genome shotgun (WGS) entry which is preliminary data.</text>
</comment>
<gene>
    <name evidence="2" type="ORF">GCM10010421_10020</name>
</gene>
<reference evidence="3" key="1">
    <citation type="journal article" date="2019" name="Int. J. Syst. Evol. Microbiol.">
        <title>The Global Catalogue of Microorganisms (GCM) 10K type strain sequencing project: providing services to taxonomists for standard genome sequencing and annotation.</title>
        <authorList>
            <consortium name="The Broad Institute Genomics Platform"/>
            <consortium name="The Broad Institute Genome Sequencing Center for Infectious Disease"/>
            <person name="Wu L."/>
            <person name="Ma J."/>
        </authorList>
    </citation>
    <scope>NUCLEOTIDE SEQUENCE [LARGE SCALE GENOMIC DNA]</scope>
    <source>
        <strain evidence="3">JCM 6922</strain>
    </source>
</reference>
<dbReference type="EMBL" id="BAAATK010000004">
    <property type="protein sequence ID" value="GAA2425345.1"/>
    <property type="molecule type" value="Genomic_DNA"/>
</dbReference>
<evidence type="ECO:0000256" key="1">
    <source>
        <dbReference type="SAM" id="MobiDB-lite"/>
    </source>
</evidence>
<name>A0ABP5WDP9_9ACTN</name>
<feature type="compositionally biased region" description="Pro residues" evidence="1">
    <location>
        <begin position="70"/>
        <end position="80"/>
    </location>
</feature>
<organism evidence="2 3">
    <name type="scientific">Streptomyces glaucus</name>
    <dbReference type="NCBI Taxonomy" id="284029"/>
    <lineage>
        <taxon>Bacteria</taxon>
        <taxon>Bacillati</taxon>
        <taxon>Actinomycetota</taxon>
        <taxon>Actinomycetes</taxon>
        <taxon>Kitasatosporales</taxon>
        <taxon>Streptomycetaceae</taxon>
        <taxon>Streptomyces</taxon>
    </lineage>
</organism>
<dbReference type="RefSeq" id="WP_344600103.1">
    <property type="nucleotide sequence ID" value="NZ_BAAATK010000004.1"/>
</dbReference>
<evidence type="ECO:0000313" key="2">
    <source>
        <dbReference type="EMBL" id="GAA2425345.1"/>
    </source>
</evidence>
<evidence type="ECO:0000313" key="3">
    <source>
        <dbReference type="Proteomes" id="UP001500460"/>
    </source>
</evidence>
<keyword evidence="3" id="KW-1185">Reference proteome</keyword>
<protein>
    <recommendedName>
        <fullName evidence="4">HTH marR-type domain-containing protein</fullName>
    </recommendedName>
</protein>
<feature type="region of interest" description="Disordered" evidence="1">
    <location>
        <begin position="55"/>
        <end position="86"/>
    </location>
</feature>